<dbReference type="HOGENOM" id="CLU_1893193_0_0_7"/>
<evidence type="ECO:0000313" key="1">
    <source>
        <dbReference type="EMBL" id="ADO00806.1"/>
    </source>
</evidence>
<proteinExistence type="predicted"/>
<keyword evidence="2" id="KW-1185">Reference proteome</keyword>
<dbReference type="KEGG" id="gbm:Gbem_4107"/>
<protein>
    <submittedName>
        <fullName evidence="1">Uncharacterized protein</fullName>
    </submittedName>
</protein>
<name>E1P6B1_CITBB</name>
<sequence>MQMHRKISLRLDADLADRLQMRADRERVPVSCLLRHLVVRLLDGSQVGERPALSPHRQEAPGHLKSRTEQLQAEFMSEVCSTYDSFKRQGHDWVVATKLTNKALKAKNHPWATYEVIQGVLRKAGRYRKQKLVS</sequence>
<dbReference type="Proteomes" id="UP000008825">
    <property type="component" value="Chromosome"/>
</dbReference>
<reference evidence="1 2" key="1">
    <citation type="submission" date="2008-07" db="EMBL/GenBank/DDBJ databases">
        <title>Complete sequence of Geobacter bemidjiensis BEM.</title>
        <authorList>
            <consortium name="US DOE Joint Genome Institute"/>
            <person name="Lucas S."/>
            <person name="Copeland A."/>
            <person name="Lapidus A."/>
            <person name="Glavina del Rio T."/>
            <person name="Dalin E."/>
            <person name="Tice H."/>
            <person name="Bruce D."/>
            <person name="Goodwin L."/>
            <person name="Pitluck S."/>
            <person name="Kiss H."/>
            <person name="Brettin T."/>
            <person name="Detter J.C."/>
            <person name="Han C."/>
            <person name="Kuske C.R."/>
            <person name="Schmutz J."/>
            <person name="Larimer F."/>
            <person name="Land M."/>
            <person name="Hauser L."/>
            <person name="Kyrpides N."/>
            <person name="Lykidis A."/>
            <person name="Lovley D."/>
            <person name="Richardson P."/>
        </authorList>
    </citation>
    <scope>NUCLEOTIDE SEQUENCE [LARGE SCALE GENOMIC DNA]</scope>
    <source>
        <strain evidence="2">ATCC BAA-1014 / DSM 16622 / JCM 12645 / Bem</strain>
    </source>
</reference>
<dbReference type="EMBL" id="CP001124">
    <property type="protein sequence ID" value="ADO00806.1"/>
    <property type="molecule type" value="Genomic_DNA"/>
</dbReference>
<organism evidence="1 2">
    <name type="scientific">Citrifermentans bemidjiense (strain ATCC BAA-1014 / DSM 16622 / JCM 12645 / Bem)</name>
    <name type="common">Geobacter bemidjiensis</name>
    <dbReference type="NCBI Taxonomy" id="404380"/>
    <lineage>
        <taxon>Bacteria</taxon>
        <taxon>Pseudomonadati</taxon>
        <taxon>Thermodesulfobacteriota</taxon>
        <taxon>Desulfuromonadia</taxon>
        <taxon>Geobacterales</taxon>
        <taxon>Geobacteraceae</taxon>
        <taxon>Citrifermentans</taxon>
    </lineage>
</organism>
<reference evidence="1 2" key="2">
    <citation type="journal article" date="2010" name="BMC Genomics">
        <title>The genome of Geobacter bemidjiensis, exemplar for the subsurface clade of Geobacter species that predominate in Fe(III)-reducing subsurface environments.</title>
        <authorList>
            <person name="Aklujkar M."/>
            <person name="Young N.D."/>
            <person name="Holmes D."/>
            <person name="Chavan M."/>
            <person name="Risso C."/>
            <person name="Kiss H.E."/>
            <person name="Han C.S."/>
            <person name="Land M.L."/>
            <person name="Lovley D.R."/>
        </authorList>
    </citation>
    <scope>NUCLEOTIDE SEQUENCE [LARGE SCALE GENOMIC DNA]</scope>
    <source>
        <strain evidence="2">ATCC BAA-1014 / DSM 16622 / JCM 12645 / Bem</strain>
    </source>
</reference>
<dbReference type="AlphaFoldDB" id="E1P6B1"/>
<dbReference type="eggNOG" id="ENOG502ZK1M">
    <property type="taxonomic scope" value="Bacteria"/>
</dbReference>
<evidence type="ECO:0000313" key="2">
    <source>
        <dbReference type="Proteomes" id="UP000008825"/>
    </source>
</evidence>
<gene>
    <name evidence="1" type="ordered locus">Gbem_4107</name>
</gene>
<accession>E1P6B1</accession>